<dbReference type="SMART" id="SM00242">
    <property type="entry name" value="MYSc"/>
    <property type="match status" value="1"/>
</dbReference>
<proteinExistence type="inferred from homology"/>
<gene>
    <name evidence="7" type="ORF">SKAU_G00197810</name>
</gene>
<dbReference type="GO" id="GO:0003774">
    <property type="term" value="F:cytoskeletal motor activity"/>
    <property type="evidence" value="ECO:0007669"/>
    <property type="project" value="InterPro"/>
</dbReference>
<evidence type="ECO:0000313" key="7">
    <source>
        <dbReference type="EMBL" id="KAJ8356987.1"/>
    </source>
</evidence>
<dbReference type="CDD" id="cd23767">
    <property type="entry name" value="IQCD"/>
    <property type="match status" value="1"/>
</dbReference>
<dbReference type="EMBL" id="JAINUF010000006">
    <property type="protein sequence ID" value="KAJ8356987.1"/>
    <property type="molecule type" value="Genomic_DNA"/>
</dbReference>
<dbReference type="Proteomes" id="UP001152622">
    <property type="component" value="Chromosome 6"/>
</dbReference>
<dbReference type="PROSITE" id="PS51456">
    <property type="entry name" value="MYOSIN_MOTOR"/>
    <property type="match status" value="1"/>
</dbReference>
<feature type="region of interest" description="Actin-binding" evidence="5">
    <location>
        <begin position="235"/>
        <end position="257"/>
    </location>
</feature>
<protein>
    <recommendedName>
        <fullName evidence="6">Myosin motor domain-containing protein</fullName>
    </recommendedName>
</protein>
<dbReference type="Gene3D" id="1.20.58.530">
    <property type="match status" value="1"/>
</dbReference>
<dbReference type="InterPro" id="IPR001609">
    <property type="entry name" value="Myosin_head_motor_dom-like"/>
</dbReference>
<feature type="non-terminal residue" evidence="7">
    <location>
        <position position="1"/>
    </location>
</feature>
<dbReference type="PANTHER" id="PTHR46049:SF10">
    <property type="entry name" value="MYOSIN VIIA"/>
    <property type="match status" value="1"/>
</dbReference>
<keyword evidence="3 5" id="KW-0518">Myosin</keyword>
<name>A0A9Q1FF38_SYNKA</name>
<sequence>MFVWIVEKINTAVNKSPSNGPSYVRKSIGLLDIFGFENFNKNSFEQLCINFANEQLQQFFVNHVFKLEQDEYSRENIVWKNIAFSDNQRTLDILAIKPLNILALVDEESTFPKGTDITMLNKINQMHGKSNKYLPPKNNHDMEFGIQHFAGAVYYDSEGFLEKNRDSMSSDVMKLVETSSSKLLKQIFRSDITSNAVKNSPRNSRIMMTPKSTLRQVSETRKQMPTLSGQFRQSLDSLMKALSVCEPYFVRCFKPNEHKEPLVFDRELCMTQLRYSGMMETIRIRRSGYPIRHTFQQFLNRYRVLLRTSICDPKKEPADTCCDFICKAVIHEKGDWKIGETKIFLKDFHDSLLEVERERELHRKAAIIQRAMRGYKHRKHFVS</sequence>
<keyword evidence="1" id="KW-0547">Nucleotide-binding</keyword>
<dbReference type="AlphaFoldDB" id="A0A9Q1FF38"/>
<dbReference type="SUPFAM" id="SSF52540">
    <property type="entry name" value="P-loop containing nucleoside triphosphate hydrolases"/>
    <property type="match status" value="1"/>
</dbReference>
<keyword evidence="5" id="KW-0009">Actin-binding</keyword>
<evidence type="ECO:0000256" key="5">
    <source>
        <dbReference type="PROSITE-ProRule" id="PRU00782"/>
    </source>
</evidence>
<evidence type="ECO:0000259" key="6">
    <source>
        <dbReference type="PROSITE" id="PS51456"/>
    </source>
</evidence>
<evidence type="ECO:0000256" key="1">
    <source>
        <dbReference type="ARBA" id="ARBA00022741"/>
    </source>
</evidence>
<comment type="similarity">
    <text evidence="5">Belongs to the TRAFAC class myosin-kinesin ATPase superfamily. Myosin family.</text>
</comment>
<dbReference type="Gene3D" id="1.20.5.4820">
    <property type="match status" value="1"/>
</dbReference>
<dbReference type="PRINTS" id="PR00193">
    <property type="entry name" value="MYOSINHEAVY"/>
</dbReference>
<dbReference type="GO" id="GO:0003779">
    <property type="term" value="F:actin binding"/>
    <property type="evidence" value="ECO:0007669"/>
    <property type="project" value="UniProtKB-KW"/>
</dbReference>
<evidence type="ECO:0000256" key="3">
    <source>
        <dbReference type="ARBA" id="ARBA00023123"/>
    </source>
</evidence>
<dbReference type="PROSITE" id="PS50096">
    <property type="entry name" value="IQ"/>
    <property type="match status" value="1"/>
</dbReference>
<evidence type="ECO:0000313" key="8">
    <source>
        <dbReference type="Proteomes" id="UP001152622"/>
    </source>
</evidence>
<accession>A0A9Q1FF38</accession>
<dbReference type="Gene3D" id="1.20.120.720">
    <property type="entry name" value="Myosin VI head, motor domain, U50 subdomain"/>
    <property type="match status" value="1"/>
</dbReference>
<dbReference type="InterPro" id="IPR051724">
    <property type="entry name" value="Actin_motor_Myosin"/>
</dbReference>
<comment type="caution">
    <text evidence="5">Lacks conserved residue(s) required for the propagation of feature annotation.</text>
</comment>
<dbReference type="InterPro" id="IPR036961">
    <property type="entry name" value="Kinesin_motor_dom_sf"/>
</dbReference>
<dbReference type="GO" id="GO:0016459">
    <property type="term" value="C:myosin complex"/>
    <property type="evidence" value="ECO:0007669"/>
    <property type="project" value="UniProtKB-KW"/>
</dbReference>
<dbReference type="GO" id="GO:0005524">
    <property type="term" value="F:ATP binding"/>
    <property type="evidence" value="ECO:0007669"/>
    <property type="project" value="UniProtKB-KW"/>
</dbReference>
<organism evidence="7 8">
    <name type="scientific">Synaphobranchus kaupii</name>
    <name type="common">Kaup's arrowtooth eel</name>
    <dbReference type="NCBI Taxonomy" id="118154"/>
    <lineage>
        <taxon>Eukaryota</taxon>
        <taxon>Metazoa</taxon>
        <taxon>Chordata</taxon>
        <taxon>Craniata</taxon>
        <taxon>Vertebrata</taxon>
        <taxon>Euteleostomi</taxon>
        <taxon>Actinopterygii</taxon>
        <taxon>Neopterygii</taxon>
        <taxon>Teleostei</taxon>
        <taxon>Anguilliformes</taxon>
        <taxon>Synaphobranchidae</taxon>
        <taxon>Synaphobranchus</taxon>
    </lineage>
</organism>
<dbReference type="PANTHER" id="PTHR46049">
    <property type="entry name" value="AGAP003327-PA"/>
    <property type="match status" value="1"/>
</dbReference>
<feature type="domain" description="Myosin motor" evidence="6">
    <location>
        <begin position="1"/>
        <end position="358"/>
    </location>
</feature>
<keyword evidence="4" id="KW-0505">Motor protein</keyword>
<comment type="caution">
    <text evidence="7">The sequence shown here is derived from an EMBL/GenBank/DDBJ whole genome shotgun (WGS) entry which is preliminary data.</text>
</comment>
<dbReference type="InterPro" id="IPR027417">
    <property type="entry name" value="P-loop_NTPase"/>
</dbReference>
<keyword evidence="8" id="KW-1185">Reference proteome</keyword>
<dbReference type="OrthoDB" id="8878146at2759"/>
<evidence type="ECO:0000256" key="4">
    <source>
        <dbReference type="ARBA" id="ARBA00023175"/>
    </source>
</evidence>
<keyword evidence="2" id="KW-0067">ATP-binding</keyword>
<reference evidence="7" key="1">
    <citation type="journal article" date="2023" name="Science">
        <title>Genome structures resolve the early diversification of teleost fishes.</title>
        <authorList>
            <person name="Parey E."/>
            <person name="Louis A."/>
            <person name="Montfort J."/>
            <person name="Bouchez O."/>
            <person name="Roques C."/>
            <person name="Iampietro C."/>
            <person name="Lluch J."/>
            <person name="Castinel A."/>
            <person name="Donnadieu C."/>
            <person name="Desvignes T."/>
            <person name="Floi Bucao C."/>
            <person name="Jouanno E."/>
            <person name="Wen M."/>
            <person name="Mejri S."/>
            <person name="Dirks R."/>
            <person name="Jansen H."/>
            <person name="Henkel C."/>
            <person name="Chen W.J."/>
            <person name="Zahm M."/>
            <person name="Cabau C."/>
            <person name="Klopp C."/>
            <person name="Thompson A.W."/>
            <person name="Robinson-Rechavi M."/>
            <person name="Braasch I."/>
            <person name="Lecointre G."/>
            <person name="Bobe J."/>
            <person name="Postlethwait J.H."/>
            <person name="Berthelot C."/>
            <person name="Roest Crollius H."/>
            <person name="Guiguen Y."/>
        </authorList>
    </citation>
    <scope>NUCLEOTIDE SEQUENCE</scope>
    <source>
        <strain evidence="7">WJC10195</strain>
    </source>
</reference>
<evidence type="ECO:0000256" key="2">
    <source>
        <dbReference type="ARBA" id="ARBA00022840"/>
    </source>
</evidence>
<dbReference type="Pfam" id="PF00063">
    <property type="entry name" value="Myosin_head"/>
    <property type="match status" value="1"/>
</dbReference>
<dbReference type="Gene3D" id="3.40.850.10">
    <property type="entry name" value="Kinesin motor domain"/>
    <property type="match status" value="1"/>
</dbReference>